<dbReference type="PROSITE" id="PS50005">
    <property type="entry name" value="TPR"/>
    <property type="match status" value="1"/>
</dbReference>
<reference evidence="5 6" key="1">
    <citation type="journal article" date="2018" name="Nat. Biotechnol.">
        <title>A standardized bacterial taxonomy based on genome phylogeny substantially revises the tree of life.</title>
        <authorList>
            <person name="Parks D.H."/>
            <person name="Chuvochina M."/>
            <person name="Waite D.W."/>
            <person name="Rinke C."/>
            <person name="Skarshewski A."/>
            <person name="Chaumeil P.A."/>
            <person name="Hugenholtz P."/>
        </authorList>
    </citation>
    <scope>NUCLEOTIDE SEQUENCE [LARGE SCALE GENOMIC DNA]</scope>
    <source>
        <strain evidence="5">UBA9375</strain>
    </source>
</reference>
<comment type="caution">
    <text evidence="5">The sequence shown here is derived from an EMBL/GenBank/DDBJ whole genome shotgun (WGS) entry which is preliminary data.</text>
</comment>
<proteinExistence type="predicted"/>
<feature type="non-terminal residue" evidence="5">
    <location>
        <position position="1520"/>
    </location>
</feature>
<feature type="compositionally biased region" description="Polar residues" evidence="3">
    <location>
        <begin position="1279"/>
        <end position="1289"/>
    </location>
</feature>
<gene>
    <name evidence="5" type="ORF">DIT97_33970</name>
</gene>
<dbReference type="InterPro" id="IPR011990">
    <property type="entry name" value="TPR-like_helical_dom_sf"/>
</dbReference>
<evidence type="ECO:0000256" key="3">
    <source>
        <dbReference type="SAM" id="MobiDB-lite"/>
    </source>
</evidence>
<accession>A0A3D3RGK3</accession>
<feature type="chain" id="PRO_5017836024" description="Tetratricopeptide repeat protein" evidence="4">
    <location>
        <begin position="22"/>
        <end position="1520"/>
    </location>
</feature>
<evidence type="ECO:0000256" key="1">
    <source>
        <dbReference type="PROSITE-ProRule" id="PRU00339"/>
    </source>
</evidence>
<sequence>MGKAFGVLACTTLIAASMWLANLGNTTRKVAADVENNGQPVSGRQLRSARYYLSLGTQYYERGQYAEAVEVLEKASVSPGRLSSAEFRKMNEYLGRARTRAAAPREKQIVRAQSPASDTEYTTNFSSHTGKSPEEQKQLARQLLQSAREDLKLNELAKARQKAGQAAAMRLEYGPFEERPEQVLAAIARAEQRMQKNAPIQQAGGFASQNSQVMQVAGIEEPAGSNPFSPSAANPFDGSQDRKLTEKEQAAVLLKQARQSLNSGNYDDARTLALQAQDYDVAYKLFEERPQHILSEIERKTGTKIFAGKSEPEQPVAQSSAGSSEKDQAARLLQQARAELQSGRLDSARALAQQASQLDVAYRLFDDRPELVLDEIKRAQSGAGSLAATGNTGSAQMTAAEGASKEQATELLRQARLDIKKRDFAGARQKVQQVQGMKVSYDLFDDRPELVLAAIDRISDEAATISGIKGLQQNQDAIRPRINRLMEQAQVALQQGNKDEALMLASSAQKLAETLNIEFASTSESPSVFIKRVGTSSASKFNPGNTASEKNNPEYARKLVAAARNDLAQGRIEDARQKAEAAQQVDTAYSLFEDRPEQVLADIRNMAGQPGGLSQEQLYAAENERKKQFSQKLVAQARTDLKAGRIDSARVNAQEALRVGVEFKPGEDSPQSILRDLESRTAAQQPERVARMKKSEASEIAVIHPGASALELYNLGMQRLSEGNREAAYQSFLAAYQSGEKLDNHRAQQLQDAVRELAPSRADKIRLVKNQTSSNDPANGSQEPSTIDLVQQKQAIEFSRLRSDVLNAIFKAERMRESAPTDALSIIDQTMSKVESSSLDKKSTATLIGSLQRTRESIDSFRKQVAPLEELKKQNQEVEEYIDARIKNKIRVEQELADLVEKFNELVDQRRYAEAEVIAKQAKDLDPQNPVTVTMEWKAKFLRRNASNNEMRDRKEQNVWNQLNDVEESLADAYTPDIKFGHDAKEWAELTKRRDKYHVKNHNQKTERELQIEESLDRPVNLQFEDEPLTNVMSKIQTLTGINIFLDSLGLEEEGVTPSAPVTINVNGIKLRSALNLLLEPLNLSYTIDNEVLKITSRIRQQGTLKTQTYPVADLVVPIPNFAASGNMAANPYSQMGAISYGSGIGGNQAAPGNFQVADPVMGGVPGSNPWNNNGATSQVAGGGSNIDFDSLTELIVSTVEPDSWEEIGGAGSVRPFETTLSLVIRQTQKVHDEIANLLEQLRRLQDLQVTIEVRFVTVSDRFFERIGVDFDFNVQDTVGNPTVDNTGNPVPGFGQVNLLNGTNQNGGGGQNTGGQQGQQGQNTTNGQTGGQGVAPFSDPPTRTLLNYDTWPKKGTVVGMASPESFTPDLDVQFRQGSFEIGVPEFGSFNANAGVNVGLAILSDIEAFFFINAAQADERSNLMFAPKVTLFNGQVAFVTSNVSRPFVISLVPTVGNFAVGFTPVIANIPEGVSLTVSAVISADRRYVRLSVNPNFTNVTDVFTFSFQGGTQGGQQGQQGQ</sequence>
<feature type="signal peptide" evidence="4">
    <location>
        <begin position="1"/>
        <end position="21"/>
    </location>
</feature>
<evidence type="ECO:0000256" key="4">
    <source>
        <dbReference type="SAM" id="SignalP"/>
    </source>
</evidence>
<feature type="coiled-coil region" evidence="2">
    <location>
        <begin position="868"/>
        <end position="916"/>
    </location>
</feature>
<protein>
    <recommendedName>
        <fullName evidence="7">Tetratricopeptide repeat protein</fullName>
    </recommendedName>
</protein>
<feature type="compositionally biased region" description="Polar residues" evidence="3">
    <location>
        <begin position="114"/>
        <end position="130"/>
    </location>
</feature>
<evidence type="ECO:0000256" key="2">
    <source>
        <dbReference type="SAM" id="Coils"/>
    </source>
</evidence>
<keyword evidence="4" id="KW-0732">Signal</keyword>
<feature type="region of interest" description="Disordered" evidence="3">
    <location>
        <begin position="98"/>
        <end position="140"/>
    </location>
</feature>
<dbReference type="EMBL" id="DQAY01000206">
    <property type="protein sequence ID" value="HCO27766.1"/>
    <property type="molecule type" value="Genomic_DNA"/>
</dbReference>
<evidence type="ECO:0000313" key="5">
    <source>
        <dbReference type="EMBL" id="HCO27766.1"/>
    </source>
</evidence>
<dbReference type="PANTHER" id="PTHR30604:SF1">
    <property type="entry name" value="DNA UTILIZATION PROTEIN HOFQ"/>
    <property type="match status" value="1"/>
</dbReference>
<feature type="region of interest" description="Disordered" evidence="3">
    <location>
        <begin position="765"/>
        <end position="787"/>
    </location>
</feature>
<feature type="region of interest" description="Disordered" evidence="3">
    <location>
        <begin position="1279"/>
        <end position="1343"/>
    </location>
</feature>
<name>A0A3D3RGK3_9PLAN</name>
<dbReference type="SMART" id="SM00028">
    <property type="entry name" value="TPR"/>
    <property type="match status" value="6"/>
</dbReference>
<feature type="compositionally biased region" description="Polar residues" evidence="3">
    <location>
        <begin position="769"/>
        <end position="787"/>
    </location>
</feature>
<dbReference type="Proteomes" id="UP000263642">
    <property type="component" value="Unassembled WGS sequence"/>
</dbReference>
<dbReference type="SUPFAM" id="SSF48452">
    <property type="entry name" value="TPR-like"/>
    <property type="match status" value="1"/>
</dbReference>
<organism evidence="5 6">
    <name type="scientific">Gimesia maris</name>
    <dbReference type="NCBI Taxonomy" id="122"/>
    <lineage>
        <taxon>Bacteria</taxon>
        <taxon>Pseudomonadati</taxon>
        <taxon>Planctomycetota</taxon>
        <taxon>Planctomycetia</taxon>
        <taxon>Planctomycetales</taxon>
        <taxon>Planctomycetaceae</taxon>
        <taxon>Gimesia</taxon>
    </lineage>
</organism>
<keyword evidence="2" id="KW-0175">Coiled coil</keyword>
<dbReference type="PANTHER" id="PTHR30604">
    <property type="entry name" value="PROTEIN TRANSPORT PROTEIN HOFQ"/>
    <property type="match status" value="1"/>
</dbReference>
<feature type="repeat" description="TPR" evidence="1">
    <location>
        <begin position="49"/>
        <end position="81"/>
    </location>
</feature>
<dbReference type="InterPro" id="IPR051808">
    <property type="entry name" value="Type_IV_pilus_biogenesis"/>
</dbReference>
<feature type="region of interest" description="Disordered" evidence="3">
    <location>
        <begin position="222"/>
        <end position="241"/>
    </location>
</feature>
<feature type="region of interest" description="Disordered" evidence="3">
    <location>
        <begin position="304"/>
        <end position="329"/>
    </location>
</feature>
<dbReference type="InterPro" id="IPR019734">
    <property type="entry name" value="TPR_rpt"/>
</dbReference>
<keyword evidence="1" id="KW-0802">TPR repeat</keyword>
<feature type="compositionally biased region" description="Gly residues" evidence="3">
    <location>
        <begin position="1305"/>
        <end position="1318"/>
    </location>
</feature>
<evidence type="ECO:0008006" key="7">
    <source>
        <dbReference type="Google" id="ProtNLM"/>
    </source>
</evidence>
<evidence type="ECO:0000313" key="6">
    <source>
        <dbReference type="Proteomes" id="UP000263642"/>
    </source>
</evidence>